<organism evidence="2 3">
    <name type="scientific">Neofusicoccum ribis</name>
    <dbReference type="NCBI Taxonomy" id="45134"/>
    <lineage>
        <taxon>Eukaryota</taxon>
        <taxon>Fungi</taxon>
        <taxon>Dikarya</taxon>
        <taxon>Ascomycota</taxon>
        <taxon>Pezizomycotina</taxon>
        <taxon>Dothideomycetes</taxon>
        <taxon>Dothideomycetes incertae sedis</taxon>
        <taxon>Botryosphaeriales</taxon>
        <taxon>Botryosphaeriaceae</taxon>
        <taxon>Neofusicoccum</taxon>
    </lineage>
</organism>
<feature type="region of interest" description="Disordered" evidence="1">
    <location>
        <begin position="457"/>
        <end position="546"/>
    </location>
</feature>
<name>A0ABR3SYZ8_9PEZI</name>
<evidence type="ECO:0000313" key="3">
    <source>
        <dbReference type="Proteomes" id="UP001521116"/>
    </source>
</evidence>
<gene>
    <name evidence="2" type="ORF">SLS56_003463</name>
</gene>
<reference evidence="2 3" key="1">
    <citation type="submission" date="2024-02" db="EMBL/GenBank/DDBJ databases">
        <title>De novo assembly and annotation of 12 fungi associated with fruit tree decline syndrome in Ontario, Canada.</title>
        <authorList>
            <person name="Sulman M."/>
            <person name="Ellouze W."/>
            <person name="Ilyukhin E."/>
        </authorList>
    </citation>
    <scope>NUCLEOTIDE SEQUENCE [LARGE SCALE GENOMIC DNA]</scope>
    <source>
        <strain evidence="2 3">M1-105</strain>
    </source>
</reference>
<proteinExistence type="predicted"/>
<feature type="region of interest" description="Disordered" evidence="1">
    <location>
        <begin position="366"/>
        <end position="400"/>
    </location>
</feature>
<dbReference type="EMBL" id="JAJVDC020000028">
    <property type="protein sequence ID" value="KAL1632564.1"/>
    <property type="molecule type" value="Genomic_DNA"/>
</dbReference>
<dbReference type="Proteomes" id="UP001521116">
    <property type="component" value="Unassembled WGS sequence"/>
</dbReference>
<keyword evidence="3" id="KW-1185">Reference proteome</keyword>
<evidence type="ECO:0000256" key="1">
    <source>
        <dbReference type="SAM" id="MobiDB-lite"/>
    </source>
</evidence>
<evidence type="ECO:0000313" key="2">
    <source>
        <dbReference type="EMBL" id="KAL1632564.1"/>
    </source>
</evidence>
<protein>
    <submittedName>
        <fullName evidence="2">Uncharacterized protein</fullName>
    </submittedName>
</protein>
<accession>A0ABR3SYZ8</accession>
<comment type="caution">
    <text evidence="2">The sequence shown here is derived from an EMBL/GenBank/DDBJ whole genome shotgun (WGS) entry which is preliminary data.</text>
</comment>
<sequence>MERSHVYGVELSRLRNLSTELQPPRKIHFRLESDTLPVRDTYLDLYVPEFHQYSSREDRPVRHLDITSTWRGLSVGQAEELKFWEDMFAAVLEYTISNHLIDLIDGMDNCNVDRYPGDLDGRICSFTNNMGGKTFPVNVREIVTCMLELYKRHGNQHQWLTSSGNFYNALCEFLRTRDCFLDTPLHPAVKVTFSASLSGKGEPDVVGILKRFGPFVGFNRLDAFTSEDAWCNIYPSYVESVLDPVYPSFLGRPEYRLASDWIKFEWSSSVEGFRGYVRPIPLVGHEVSTRLNVDLAAVSKRFFPGGVAFERNLRVRVKLSVCRLSGISTASQGESTPPLERCQARRSLFNLPPGLEDLAEVMKANKRAAASSPTKSFGSVRRKETTQKPKKAKQTADRHDHIMSLLEKTRPEALSLPLEVNTTVLNQVDWQHDKLPTEFWGRNVPAWDTIPDLRTQHRQPASHLNQKLWEEKGKTRVQPAEHNQRKRVFRTTPSPRQTVCPEKSLNPFRIEKKQPPGLRPWSTSSERAVHERKTAQPTTEDTGKDSLLASSSKQAFYTRLKTPPPTEFPLPPEHQAKIAQCETSGDEYFIVQPVHTASSPYDLSGSNAPLEMKRIRRPTKKSCHGITHYPGMSWSPQAPATAPPCPRPSVRRRADSILGIHTRKRAASTELFWHSTSDSDTHEEADSFGTWVHRRHDSAVAEQTHERLYEPQGNVDVQAEELRKEMKEWYDAMVLKRDTLRRQTKEERSEEAAFVAAFVGGESGDEGDVDGEVE</sequence>